<evidence type="ECO:0000313" key="2">
    <source>
        <dbReference type="Proteomes" id="UP000585474"/>
    </source>
</evidence>
<proteinExistence type="predicted"/>
<protein>
    <submittedName>
        <fullName evidence="1">Uncharacterized protein</fullName>
    </submittedName>
</protein>
<dbReference type="Proteomes" id="UP000585474">
    <property type="component" value="Unassembled WGS sequence"/>
</dbReference>
<dbReference type="EMBL" id="BJWL01000014">
    <property type="protein sequence ID" value="GFZ01097.1"/>
    <property type="molecule type" value="Genomic_DNA"/>
</dbReference>
<sequence length="167" mass="18314">MTVLNTLCTCANACCLDRVPAALSIYRASPMANTSQTSDLEGIHHEMHGIAKQIKIMNEINALPVQYLATNNPPLATAPILEEANRSCRSHRSGDQDSQNCHGAGEEGVLVYRSLGYLAELMIRWVRKPGDGKDHLARTTELTCAEINPLLRKLKTWMLGLTSSIQA</sequence>
<accession>A0A7J0FRR4</accession>
<comment type="caution">
    <text evidence="1">The sequence shown here is derived from an EMBL/GenBank/DDBJ whole genome shotgun (WGS) entry which is preliminary data.</text>
</comment>
<name>A0A7J0FRR4_9ERIC</name>
<evidence type="ECO:0000313" key="1">
    <source>
        <dbReference type="EMBL" id="GFZ01097.1"/>
    </source>
</evidence>
<dbReference type="AlphaFoldDB" id="A0A7J0FRR4"/>
<gene>
    <name evidence="1" type="ORF">Acr_14g0007320</name>
</gene>
<reference evidence="1 2" key="1">
    <citation type="submission" date="2019-07" db="EMBL/GenBank/DDBJ databases">
        <title>De Novo Assembly of kiwifruit Actinidia rufa.</title>
        <authorList>
            <person name="Sugita-Konishi S."/>
            <person name="Sato K."/>
            <person name="Mori E."/>
            <person name="Abe Y."/>
            <person name="Kisaki G."/>
            <person name="Hamano K."/>
            <person name="Suezawa K."/>
            <person name="Otani M."/>
            <person name="Fukuda T."/>
            <person name="Manabe T."/>
            <person name="Gomi K."/>
            <person name="Tabuchi M."/>
            <person name="Akimitsu K."/>
            <person name="Kataoka I."/>
        </authorList>
    </citation>
    <scope>NUCLEOTIDE SEQUENCE [LARGE SCALE GENOMIC DNA]</scope>
    <source>
        <strain evidence="2">cv. Fuchu</strain>
    </source>
</reference>
<organism evidence="1 2">
    <name type="scientific">Actinidia rufa</name>
    <dbReference type="NCBI Taxonomy" id="165716"/>
    <lineage>
        <taxon>Eukaryota</taxon>
        <taxon>Viridiplantae</taxon>
        <taxon>Streptophyta</taxon>
        <taxon>Embryophyta</taxon>
        <taxon>Tracheophyta</taxon>
        <taxon>Spermatophyta</taxon>
        <taxon>Magnoliopsida</taxon>
        <taxon>eudicotyledons</taxon>
        <taxon>Gunneridae</taxon>
        <taxon>Pentapetalae</taxon>
        <taxon>asterids</taxon>
        <taxon>Ericales</taxon>
        <taxon>Actinidiaceae</taxon>
        <taxon>Actinidia</taxon>
    </lineage>
</organism>
<keyword evidence="2" id="KW-1185">Reference proteome</keyword>